<dbReference type="Proteomes" id="UP000269721">
    <property type="component" value="Unassembled WGS sequence"/>
</dbReference>
<evidence type="ECO:0000313" key="1">
    <source>
        <dbReference type="EMBL" id="RKO94695.1"/>
    </source>
</evidence>
<reference evidence="2" key="1">
    <citation type="journal article" date="2018" name="Nat. Microbiol.">
        <title>Leveraging single-cell genomics to expand the fungal tree of life.</title>
        <authorList>
            <person name="Ahrendt S.R."/>
            <person name="Quandt C.A."/>
            <person name="Ciobanu D."/>
            <person name="Clum A."/>
            <person name="Salamov A."/>
            <person name="Andreopoulos B."/>
            <person name="Cheng J.F."/>
            <person name="Woyke T."/>
            <person name="Pelin A."/>
            <person name="Henrissat B."/>
            <person name="Reynolds N.K."/>
            <person name="Benny G.L."/>
            <person name="Smith M.E."/>
            <person name="James T.Y."/>
            <person name="Grigoriev I.V."/>
        </authorList>
    </citation>
    <scope>NUCLEOTIDE SEQUENCE [LARGE SCALE GENOMIC DNA]</scope>
</reference>
<evidence type="ECO:0000313" key="2">
    <source>
        <dbReference type="Proteomes" id="UP000269721"/>
    </source>
</evidence>
<protein>
    <submittedName>
        <fullName evidence="1">Uncharacterized protein</fullName>
    </submittedName>
</protein>
<gene>
    <name evidence="1" type="ORF">BDK51DRAFT_33406</name>
</gene>
<accession>A0A4P9WQM2</accession>
<organism evidence="1 2">
    <name type="scientific">Blyttiomyces helicus</name>
    <dbReference type="NCBI Taxonomy" id="388810"/>
    <lineage>
        <taxon>Eukaryota</taxon>
        <taxon>Fungi</taxon>
        <taxon>Fungi incertae sedis</taxon>
        <taxon>Chytridiomycota</taxon>
        <taxon>Chytridiomycota incertae sedis</taxon>
        <taxon>Chytridiomycetes</taxon>
        <taxon>Chytridiomycetes incertae sedis</taxon>
        <taxon>Blyttiomyces</taxon>
    </lineage>
</organism>
<keyword evidence="2" id="KW-1185">Reference proteome</keyword>
<sequence length="367" mass="43002">MPLCVNILRDLLLCGRHLPFANEKIIKTFPTALELIRIDLDGISIDEIISKNFCGFIYPKVLLLGRKTPPLDGLITATIFGHKDIFRVYLQTYKNSFNRLFLKFQIEKTQRIMPLAGNVDLLRFLTIELRQPLDPDLAQEIYSNCDIECDENKETDVKLRMFVSQELCIKPSSQSVLNMIVQNIDFTQFIDKCEFSKEMFLAYLLNVYTRGYQNSNSEKSLEIKKNVWDYARENDHAMTFDNHEISMLKKMRILSWVNKEYMFGNLKETLDDEYIPVNNFRFTLNIFEWNLENFGVAGIRDPEKLFIKLLKKRDIRGLDFLINKANWMPENISVEALDEMAKCSNVAKFVMNNFGLDWTEYFSVFGD</sequence>
<dbReference type="AlphaFoldDB" id="A0A4P9WQM2"/>
<name>A0A4P9WQM2_9FUNG</name>
<proteinExistence type="predicted"/>
<dbReference type="EMBL" id="KZ993838">
    <property type="protein sequence ID" value="RKO94695.1"/>
    <property type="molecule type" value="Genomic_DNA"/>
</dbReference>